<organism evidence="3">
    <name type="scientific">Triticum aestivum</name>
    <name type="common">Wheat</name>
    <dbReference type="NCBI Taxonomy" id="4565"/>
    <lineage>
        <taxon>Eukaryota</taxon>
        <taxon>Viridiplantae</taxon>
        <taxon>Streptophyta</taxon>
        <taxon>Embryophyta</taxon>
        <taxon>Tracheophyta</taxon>
        <taxon>Spermatophyta</taxon>
        <taxon>Magnoliopsida</taxon>
        <taxon>Liliopsida</taxon>
        <taxon>Poales</taxon>
        <taxon>Poaceae</taxon>
        <taxon>BOP clade</taxon>
        <taxon>Pooideae</taxon>
        <taxon>Triticodae</taxon>
        <taxon>Triticeae</taxon>
        <taxon>Triticinae</taxon>
        <taxon>Triticum</taxon>
    </lineage>
</organism>
<dbReference type="Gramene" id="TraesWEE_scaffold_128172_01G000200.1">
    <property type="protein sequence ID" value="TraesWEE_scaffold_128172_01G000200.1"/>
    <property type="gene ID" value="TraesWEE_scaffold_128172_01G000200"/>
</dbReference>
<evidence type="ECO:0000313" key="4">
    <source>
        <dbReference type="Proteomes" id="UP000019116"/>
    </source>
</evidence>
<dbReference type="Gramene" id="TraesCS1D02G151200.1">
    <property type="protein sequence ID" value="TraesCS1D02G151200.1"/>
    <property type="gene ID" value="TraesCS1D02G151200"/>
</dbReference>
<evidence type="ECO:0000256" key="2">
    <source>
        <dbReference type="SAM" id="MobiDB-lite"/>
    </source>
</evidence>
<dbReference type="PANTHER" id="PTHR35163">
    <property type="entry name" value="OS02G0467300 PROTEIN"/>
    <property type="match status" value="1"/>
</dbReference>
<dbReference type="Gramene" id="TraesCS1D03G0387100.1">
    <property type="protein sequence ID" value="TraesCS1D03G0387100.1.CDS"/>
    <property type="gene ID" value="TraesCS1D03G0387100"/>
</dbReference>
<protein>
    <submittedName>
        <fullName evidence="3">Uncharacterized protein</fullName>
    </submittedName>
</protein>
<sequence>MVSWDDLPSSSEDDSVTSKEVPKCKYVEWVDLEWPNALKMSLDSIWTMYEEEKKQRLRQNIVSAEENLKVLEEKKKMENELRHFKLDFAKMVAEKEQAMRQLGSTQLALTDLKEELEKKKMTDKSVTNIHQVFRVKAEKERDQAVQERDQVIQERDDLKHEKRKLEYMIGDLFDHKEATKEKIRKLKGMLNEFD</sequence>
<feature type="region of interest" description="Disordered" evidence="2">
    <location>
        <begin position="1"/>
        <end position="20"/>
    </location>
</feature>
<dbReference type="OrthoDB" id="10451043at2759"/>
<reference evidence="3" key="2">
    <citation type="submission" date="2018-10" db="UniProtKB">
        <authorList>
            <consortium name="EnsemblPlants"/>
        </authorList>
    </citation>
    <scope>IDENTIFICATION</scope>
</reference>
<dbReference type="Proteomes" id="UP000019116">
    <property type="component" value="Chromosome 1D"/>
</dbReference>
<evidence type="ECO:0000313" key="3">
    <source>
        <dbReference type="EnsemblPlants" id="TraesCS1D02G151200.1"/>
    </source>
</evidence>
<dbReference type="Gramene" id="TraesCAD_scaffold_109352_01G000100.1">
    <property type="protein sequence ID" value="TraesCAD_scaffold_109352_01G000100.1"/>
    <property type="gene ID" value="TraesCAD_scaffold_109352_01G000100"/>
</dbReference>
<feature type="coiled-coil region" evidence="1">
    <location>
        <begin position="54"/>
        <end position="168"/>
    </location>
</feature>
<keyword evidence="1" id="KW-0175">Coiled coil</keyword>
<dbReference type="Gramene" id="TraesROB_scaffold_069469_01G000100.1">
    <property type="protein sequence ID" value="TraesROB_scaffold_069469_01G000100.1"/>
    <property type="gene ID" value="TraesROB_scaffold_069469_01G000100"/>
</dbReference>
<dbReference type="EnsemblPlants" id="TraesCS1D02G151200.1">
    <property type="protein sequence ID" value="TraesCS1D02G151200.1"/>
    <property type="gene ID" value="TraesCS1D02G151200"/>
</dbReference>
<dbReference type="SMR" id="A0A3B5ZTR7"/>
<reference evidence="3" key="1">
    <citation type="submission" date="2018-08" db="EMBL/GenBank/DDBJ databases">
        <authorList>
            <person name="Rossello M."/>
        </authorList>
    </citation>
    <scope>NUCLEOTIDE SEQUENCE [LARGE SCALE GENOMIC DNA]</scope>
    <source>
        <strain evidence="3">cv. Chinese Spring</strain>
    </source>
</reference>
<evidence type="ECO:0000256" key="1">
    <source>
        <dbReference type="SAM" id="Coils"/>
    </source>
</evidence>
<keyword evidence="4" id="KW-1185">Reference proteome</keyword>
<dbReference type="PANTHER" id="PTHR35163:SF12">
    <property type="entry name" value="OS05G0134500 PROTEIN"/>
    <property type="match status" value="1"/>
</dbReference>
<accession>A0A3B5ZTR7</accession>
<name>A0A3B5ZTR7_WHEAT</name>
<dbReference type="Gramene" id="TraesCLE_scaffold_012566_01G000200.1">
    <property type="protein sequence ID" value="TraesCLE_scaffold_012566_01G000200.1"/>
    <property type="gene ID" value="TraesCLE_scaffold_012566_01G000200"/>
</dbReference>
<dbReference type="AlphaFoldDB" id="A0A3B5ZTR7"/>
<proteinExistence type="predicted"/>